<dbReference type="Gramene" id="TraesCS3D03G0113200.1">
    <property type="protein sequence ID" value="TraesCS3D03G0113200.1.CDS"/>
    <property type="gene ID" value="TraesCS3D03G0113200"/>
</dbReference>
<dbReference type="GO" id="GO:0005634">
    <property type="term" value="C:nucleus"/>
    <property type="evidence" value="ECO:0000318"/>
    <property type="project" value="GO_Central"/>
</dbReference>
<dbReference type="CDD" id="cd05529">
    <property type="entry name" value="Bromo_WDR9_I_like"/>
    <property type="match status" value="1"/>
</dbReference>
<dbReference type="Proteomes" id="UP000019116">
    <property type="component" value="Chromosome 3D"/>
</dbReference>
<feature type="coiled-coil region" evidence="2">
    <location>
        <begin position="192"/>
        <end position="226"/>
    </location>
</feature>
<keyword evidence="1" id="KW-0103">Bromodomain</keyword>
<evidence type="ECO:0000256" key="2">
    <source>
        <dbReference type="SAM" id="Coils"/>
    </source>
</evidence>
<dbReference type="SUPFAM" id="SSF47370">
    <property type="entry name" value="Bromodomain"/>
    <property type="match status" value="1"/>
</dbReference>
<feature type="region of interest" description="Disordered" evidence="3">
    <location>
        <begin position="38"/>
        <end position="60"/>
    </location>
</feature>
<evidence type="ECO:0000256" key="3">
    <source>
        <dbReference type="SAM" id="MobiDB-lite"/>
    </source>
</evidence>
<dbReference type="AlphaFoldDB" id="A0A3B6GM63"/>
<keyword evidence="2" id="KW-0175">Coiled coil</keyword>
<dbReference type="InterPro" id="IPR057451">
    <property type="entry name" value="BRWD/PHIP_AD"/>
</dbReference>
<reference evidence="6" key="2">
    <citation type="submission" date="2018-10" db="UniProtKB">
        <authorList>
            <consortium name="EnsemblPlants"/>
        </authorList>
    </citation>
    <scope>IDENTIFICATION</scope>
</reference>
<evidence type="ECO:0000313" key="7">
    <source>
        <dbReference type="Proteomes" id="UP000019116"/>
    </source>
</evidence>
<feature type="region of interest" description="Disordered" evidence="3">
    <location>
        <begin position="108"/>
        <end position="134"/>
    </location>
</feature>
<dbReference type="InterPro" id="IPR052060">
    <property type="entry name" value="Bromo_WD_repeat"/>
</dbReference>
<dbReference type="GO" id="GO:0006357">
    <property type="term" value="P:regulation of transcription by RNA polymerase II"/>
    <property type="evidence" value="ECO:0000318"/>
    <property type="project" value="GO_Central"/>
</dbReference>
<evidence type="ECO:0000259" key="5">
    <source>
        <dbReference type="Pfam" id="PF25313"/>
    </source>
</evidence>
<dbReference type="Gene3D" id="1.20.920.10">
    <property type="entry name" value="Bromodomain-like"/>
    <property type="match status" value="1"/>
</dbReference>
<dbReference type="Gramene" id="TraesWEE_scaffold_043944_01G000100.1">
    <property type="protein sequence ID" value="TraesWEE_scaffold_043944_01G000100.1"/>
    <property type="gene ID" value="TraesWEE_scaffold_043944_01G000100"/>
</dbReference>
<dbReference type="EnsemblPlants" id="TraesCS3D02G059100.1">
    <property type="protein sequence ID" value="TraesCS3D02G059100.1"/>
    <property type="gene ID" value="TraesCS3D02G059100"/>
</dbReference>
<dbReference type="InterPro" id="IPR036427">
    <property type="entry name" value="Bromodomain-like_sf"/>
</dbReference>
<protein>
    <submittedName>
        <fullName evidence="6">Uncharacterized protein</fullName>
    </submittedName>
</protein>
<dbReference type="SMR" id="A0A3B6GM63"/>
<dbReference type="Gramene" id="TraesROB_scaffold_061488_01G000100.1">
    <property type="protein sequence ID" value="TraesROB_scaffold_061488_01G000100.1"/>
    <property type="gene ID" value="TraesROB_scaffold_061488_01G000100"/>
</dbReference>
<evidence type="ECO:0000259" key="4">
    <source>
        <dbReference type="Pfam" id="PF00439"/>
    </source>
</evidence>
<dbReference type="Gramene" id="TraesCS3D02G059100.1">
    <property type="protein sequence ID" value="TraesCS3D02G059100.1"/>
    <property type="gene ID" value="TraesCS3D02G059100"/>
</dbReference>
<feature type="domain" description="Bromo" evidence="4">
    <location>
        <begin position="557"/>
        <end position="604"/>
    </location>
</feature>
<dbReference type="Pfam" id="PF25313">
    <property type="entry name" value="BRWD_AD"/>
    <property type="match status" value="1"/>
</dbReference>
<dbReference type="PANTHER" id="PTHR16266">
    <property type="entry name" value="WD REPEAT DOMAIN 9"/>
    <property type="match status" value="1"/>
</dbReference>
<name>A0A3B6GM63_WHEAT</name>
<evidence type="ECO:0000256" key="1">
    <source>
        <dbReference type="ARBA" id="ARBA00023117"/>
    </source>
</evidence>
<dbReference type="GO" id="GO:0008360">
    <property type="term" value="P:regulation of cell shape"/>
    <property type="evidence" value="ECO:0000318"/>
    <property type="project" value="GO_Central"/>
</dbReference>
<feature type="compositionally biased region" description="Basic and acidic residues" evidence="3">
    <location>
        <begin position="38"/>
        <end position="57"/>
    </location>
</feature>
<dbReference type="InterPro" id="IPR001487">
    <property type="entry name" value="Bromodomain"/>
</dbReference>
<proteinExistence type="predicted"/>
<dbReference type="Gramene" id="TraesCAD_scaffold_026999_01G000200.1">
    <property type="protein sequence ID" value="TraesCAD_scaffold_026999_01G000200.1"/>
    <property type="gene ID" value="TraesCAD_scaffold_026999_01G000200"/>
</dbReference>
<accession>A0A3B6GM63</accession>
<dbReference type="Pfam" id="PF00439">
    <property type="entry name" value="Bromodomain"/>
    <property type="match status" value="1"/>
</dbReference>
<organism evidence="6">
    <name type="scientific">Triticum aestivum</name>
    <name type="common">Wheat</name>
    <dbReference type="NCBI Taxonomy" id="4565"/>
    <lineage>
        <taxon>Eukaryota</taxon>
        <taxon>Viridiplantae</taxon>
        <taxon>Streptophyta</taxon>
        <taxon>Embryophyta</taxon>
        <taxon>Tracheophyta</taxon>
        <taxon>Spermatophyta</taxon>
        <taxon>Magnoliopsida</taxon>
        <taxon>Liliopsida</taxon>
        <taxon>Poales</taxon>
        <taxon>Poaceae</taxon>
        <taxon>BOP clade</taxon>
        <taxon>Pooideae</taxon>
        <taxon>Triticodae</taxon>
        <taxon>Triticeae</taxon>
        <taxon>Triticinae</taxon>
        <taxon>Triticum</taxon>
    </lineage>
</organism>
<dbReference type="STRING" id="4565.A0A3B6GM63"/>
<feature type="compositionally biased region" description="Polar residues" evidence="3">
    <location>
        <begin position="115"/>
        <end position="127"/>
    </location>
</feature>
<dbReference type="GO" id="GO:0007010">
    <property type="term" value="P:cytoskeleton organization"/>
    <property type="evidence" value="ECO:0000318"/>
    <property type="project" value="GO_Central"/>
</dbReference>
<sequence>MSGGGSGAASPEVGSGDEWLRIFDRVAALLPRVEELAADRARSRTRQESSEARENSLHARLLQADASRRRWKAAYTELPPGANPKLAELQENDLVDYKACEGIIYAGGSDPEIQQGGSRNDQQFSQNNEDHEDTARDLRAELNKLKQAYRTMSSKKDREVSELLVVQNFLWNQLRTMDKDNTALLKMKEVEAAQATEAARNKDAEIDRLRAEAANAKTRVLVLEGKLLEMHSLVNEKNDEIQKLKSGQPKSLKCKCASCVSNETSQKRRKLTNEMHFGQCTTTKKSKGCNFPGMHPLAKKNQVPLNCWLMLLEHEDFYRYIPQCGDEVMYLPEGHEAYLNGMRLSDSCPCDRIKDLKAVELCRIEGLGYSAYGESCCTLALKFIDDTSSGFGKQFIITLLELADFSDFLVERTRFEATIVQNWTIRDKCKVWCMDDGEGERSWWEGHVLAITPDSPDFPESPWLKYAIQFYDGSDFLYSPWELHAAGPLVPWKHPHIDSSIRNKLLSAMTTLQKMSHKNQGVQMSPGAETPRPDYYGVLKLDTVVGESDFINRFPVQFSIEVIRARLQNDYYRTLDAVQHDATVMLANAKSCFSKSSVMTKKIHRLSEWVNDNIQSLYPPRPPPPNCPMQYRQQPAIWTRHTYMYTQNNKKKYRIHPYKISAVPTIGIPHIPNMG</sequence>
<reference evidence="6" key="1">
    <citation type="submission" date="2018-08" db="EMBL/GenBank/DDBJ databases">
        <authorList>
            <person name="Rossello M."/>
        </authorList>
    </citation>
    <scope>NUCLEOTIDE SEQUENCE [LARGE SCALE GENOMIC DNA]</scope>
    <source>
        <strain evidence="6">cv. Chinese Spring</strain>
    </source>
</reference>
<dbReference type="PANTHER" id="PTHR16266:SF17">
    <property type="entry name" value="BRWD3"/>
    <property type="match status" value="1"/>
</dbReference>
<feature type="domain" description="BRWD/PHIP ancillary-like" evidence="5">
    <location>
        <begin position="318"/>
        <end position="485"/>
    </location>
</feature>
<dbReference type="OrthoDB" id="538223at2759"/>
<evidence type="ECO:0000313" key="6">
    <source>
        <dbReference type="EnsemblPlants" id="TraesCS3D02G059100.1"/>
    </source>
</evidence>
<keyword evidence="7" id="KW-1185">Reference proteome</keyword>